<accession>A0A9P1DD06</accession>
<sequence length="245" mass="27403">GKSAEAIAANQAAKLSQTVALDKPEEESALVPEGSEGETEEHRPCPDMAAGALSDKHFAVSEACVDRARQSFREAGNKNWQEHGHIQGSANALVELPQDEEDDDDSDEEEETVCEAGLCHERDIEPCLVIYNKLHEQVKNVLRYMRDCRRKFGFTANHVVLLWYHANSDVGFEDEFKVVMLTRLMFKPFDCTAIQLGRCSHDASLARINVNDAVGILEFLSLPQMLHKYSKLGDDISFKMASYKA</sequence>
<feature type="non-terminal residue" evidence="2">
    <location>
        <position position="245"/>
    </location>
</feature>
<feature type="region of interest" description="Disordered" evidence="1">
    <location>
        <begin position="1"/>
        <end position="49"/>
    </location>
</feature>
<evidence type="ECO:0000313" key="3">
    <source>
        <dbReference type="EMBL" id="CAL4794804.1"/>
    </source>
</evidence>
<proteinExistence type="predicted"/>
<dbReference type="AlphaFoldDB" id="A0A9P1DD06"/>
<feature type="non-terminal residue" evidence="2">
    <location>
        <position position="1"/>
    </location>
</feature>
<protein>
    <submittedName>
        <fullName evidence="2">Uncharacterized protein</fullName>
    </submittedName>
</protein>
<evidence type="ECO:0000313" key="4">
    <source>
        <dbReference type="Proteomes" id="UP001152797"/>
    </source>
</evidence>
<evidence type="ECO:0000256" key="1">
    <source>
        <dbReference type="SAM" id="MobiDB-lite"/>
    </source>
</evidence>
<dbReference type="EMBL" id="CAMXCT010004060">
    <property type="protein sequence ID" value="CAI4007492.1"/>
    <property type="molecule type" value="Genomic_DNA"/>
</dbReference>
<reference evidence="3 4" key="2">
    <citation type="submission" date="2024-05" db="EMBL/GenBank/DDBJ databases">
        <authorList>
            <person name="Chen Y."/>
            <person name="Shah S."/>
            <person name="Dougan E. K."/>
            <person name="Thang M."/>
            <person name="Chan C."/>
        </authorList>
    </citation>
    <scope>NUCLEOTIDE SEQUENCE [LARGE SCALE GENOMIC DNA]</scope>
</reference>
<dbReference type="Proteomes" id="UP001152797">
    <property type="component" value="Unassembled WGS sequence"/>
</dbReference>
<keyword evidence="4" id="KW-1185">Reference proteome</keyword>
<dbReference type="EMBL" id="CAMXCT020004060">
    <property type="protein sequence ID" value="CAL1160867.1"/>
    <property type="molecule type" value="Genomic_DNA"/>
</dbReference>
<comment type="caution">
    <text evidence="2">The sequence shown here is derived from an EMBL/GenBank/DDBJ whole genome shotgun (WGS) entry which is preliminary data.</text>
</comment>
<gene>
    <name evidence="2" type="ORF">C1SCF055_LOCUS33043</name>
</gene>
<reference evidence="2" key="1">
    <citation type="submission" date="2022-10" db="EMBL/GenBank/DDBJ databases">
        <authorList>
            <person name="Chen Y."/>
            <person name="Dougan E. K."/>
            <person name="Chan C."/>
            <person name="Rhodes N."/>
            <person name="Thang M."/>
        </authorList>
    </citation>
    <scope>NUCLEOTIDE SEQUENCE</scope>
</reference>
<name>A0A9P1DD06_9DINO</name>
<evidence type="ECO:0000313" key="2">
    <source>
        <dbReference type="EMBL" id="CAI4007492.1"/>
    </source>
</evidence>
<organism evidence="2">
    <name type="scientific">Cladocopium goreaui</name>
    <dbReference type="NCBI Taxonomy" id="2562237"/>
    <lineage>
        <taxon>Eukaryota</taxon>
        <taxon>Sar</taxon>
        <taxon>Alveolata</taxon>
        <taxon>Dinophyceae</taxon>
        <taxon>Suessiales</taxon>
        <taxon>Symbiodiniaceae</taxon>
        <taxon>Cladocopium</taxon>
    </lineage>
</organism>
<dbReference type="EMBL" id="CAMXCT030004060">
    <property type="protein sequence ID" value="CAL4794804.1"/>
    <property type="molecule type" value="Genomic_DNA"/>
</dbReference>